<feature type="domain" description="UDP-glucose/GDP-mannose dehydrogenase N-terminal" evidence="3">
    <location>
        <begin position="46"/>
        <end position="155"/>
    </location>
</feature>
<evidence type="ECO:0000313" key="5">
    <source>
        <dbReference type="Proteomes" id="UP000321412"/>
    </source>
</evidence>
<dbReference type="OrthoDB" id="9803238at2"/>
<dbReference type="InterPro" id="IPR013328">
    <property type="entry name" value="6PGD_dom2"/>
</dbReference>
<keyword evidence="5" id="KW-1185">Reference proteome</keyword>
<dbReference type="InterPro" id="IPR014026">
    <property type="entry name" value="UDP-Glc/GDP-Man_DH_dimer"/>
</dbReference>
<dbReference type="Gene3D" id="1.10.1040.10">
    <property type="entry name" value="N-(1-d-carboxylethyl)-l-norvaline Dehydrogenase, domain 2"/>
    <property type="match status" value="1"/>
</dbReference>
<dbReference type="PANTHER" id="PTHR43750">
    <property type="entry name" value="UDP-GLUCOSE 6-DEHYDROGENASE TUAD"/>
    <property type="match status" value="1"/>
</dbReference>
<evidence type="ECO:0000256" key="1">
    <source>
        <dbReference type="ARBA" id="ARBA00006601"/>
    </source>
</evidence>
<dbReference type="SUPFAM" id="SSF48179">
    <property type="entry name" value="6-phosphogluconate dehydrogenase C-terminal domain-like"/>
    <property type="match status" value="1"/>
</dbReference>
<sequence>MIDTTHIDIETIKVGICGYGFVGRAVHEVIAADILTLINDPAIHESTTLAELATNANLIFVCVPTPKGDDGHADLRIVHAVLSELSDVWDVWNESRAPGVIVKSTVPPGSLDELQRIYPKVPLLANPEFLRERCVIDDLRCTERVIVGTTEVSANHPCLAVALALFRRALPDARVVVTTARTAELTKYASNALLASRVAFANELYELAERIDVDYDEVQAILALDQRIGSSHLQVPGPDGLRGFGGSCFPKDTRALLALARDVGANLSILEAVVASNERIRGAGYPDDAPSTKPREVLVES</sequence>
<dbReference type="InterPro" id="IPR036291">
    <property type="entry name" value="NAD(P)-bd_dom_sf"/>
</dbReference>
<evidence type="ECO:0000259" key="2">
    <source>
        <dbReference type="Pfam" id="PF00984"/>
    </source>
</evidence>
<name>A0A5C6X7Y6_9DELT</name>
<dbReference type="InterPro" id="IPR001732">
    <property type="entry name" value="UDP-Glc/GDP-Man_DH_N"/>
</dbReference>
<evidence type="ECO:0000259" key="3">
    <source>
        <dbReference type="Pfam" id="PF03721"/>
    </source>
</evidence>
<dbReference type="Gene3D" id="3.40.50.720">
    <property type="entry name" value="NAD(P)-binding Rossmann-like Domain"/>
    <property type="match status" value="1"/>
</dbReference>
<reference evidence="4 5" key="1">
    <citation type="submission" date="2019-08" db="EMBL/GenBank/DDBJ databases">
        <title>Bradymonadales sp. TMQ4.</title>
        <authorList>
            <person name="Liang Q."/>
        </authorList>
    </citation>
    <scope>NUCLEOTIDE SEQUENCE [LARGE SCALE GENOMIC DNA]</scope>
    <source>
        <strain evidence="4 5">TMQ4</strain>
    </source>
</reference>
<evidence type="ECO:0000313" key="4">
    <source>
        <dbReference type="EMBL" id="TXD37438.1"/>
    </source>
</evidence>
<protein>
    <submittedName>
        <fullName evidence="4">UDP-glucose/GDP-mannose dehydrogenase family protein</fullName>
    </submittedName>
</protein>
<comment type="caution">
    <text evidence="4">The sequence shown here is derived from an EMBL/GenBank/DDBJ whole genome shotgun (WGS) entry which is preliminary data.</text>
</comment>
<dbReference type="GO" id="GO:0051287">
    <property type="term" value="F:NAD binding"/>
    <property type="evidence" value="ECO:0007669"/>
    <property type="project" value="InterPro"/>
</dbReference>
<proteinExistence type="inferred from homology"/>
<gene>
    <name evidence="4" type="ORF">FRC98_07005</name>
</gene>
<organism evidence="4 5">
    <name type="scientific">Lujinxingia vulgaris</name>
    <dbReference type="NCBI Taxonomy" id="2600176"/>
    <lineage>
        <taxon>Bacteria</taxon>
        <taxon>Deltaproteobacteria</taxon>
        <taxon>Bradymonadales</taxon>
        <taxon>Lujinxingiaceae</taxon>
        <taxon>Lujinxingia</taxon>
    </lineage>
</organism>
<feature type="domain" description="UDP-glucose/GDP-mannose dehydrogenase dimerisation" evidence="2">
    <location>
        <begin position="181"/>
        <end position="278"/>
    </location>
</feature>
<dbReference type="SUPFAM" id="SSF51735">
    <property type="entry name" value="NAD(P)-binding Rossmann-fold domains"/>
    <property type="match status" value="1"/>
</dbReference>
<dbReference type="RefSeq" id="WP_146980595.1">
    <property type="nucleotide sequence ID" value="NZ_VOSM01000003.1"/>
</dbReference>
<comment type="similarity">
    <text evidence="1">Belongs to the UDP-glucose/GDP-mannose dehydrogenase family.</text>
</comment>
<dbReference type="GO" id="GO:0016616">
    <property type="term" value="F:oxidoreductase activity, acting on the CH-OH group of donors, NAD or NADP as acceptor"/>
    <property type="evidence" value="ECO:0007669"/>
    <property type="project" value="InterPro"/>
</dbReference>
<dbReference type="EMBL" id="VOSM01000003">
    <property type="protein sequence ID" value="TXD37438.1"/>
    <property type="molecule type" value="Genomic_DNA"/>
</dbReference>
<dbReference type="Pfam" id="PF00984">
    <property type="entry name" value="UDPG_MGDP_dh"/>
    <property type="match status" value="1"/>
</dbReference>
<accession>A0A5C6X7Y6</accession>
<dbReference type="Pfam" id="PF03721">
    <property type="entry name" value="UDPG_MGDP_dh_N"/>
    <property type="match status" value="1"/>
</dbReference>
<dbReference type="InterPro" id="IPR008927">
    <property type="entry name" value="6-PGluconate_DH-like_C_sf"/>
</dbReference>
<dbReference type="Proteomes" id="UP000321412">
    <property type="component" value="Unassembled WGS sequence"/>
</dbReference>
<dbReference type="AlphaFoldDB" id="A0A5C6X7Y6"/>
<dbReference type="PANTHER" id="PTHR43750:SF3">
    <property type="entry name" value="UDP-GLUCOSE 6-DEHYDROGENASE TUAD"/>
    <property type="match status" value="1"/>
</dbReference>